<feature type="transmembrane region" description="Helical" evidence="5">
    <location>
        <begin position="379"/>
        <end position="400"/>
    </location>
</feature>
<feature type="transmembrane region" description="Helical" evidence="5">
    <location>
        <begin position="6"/>
        <end position="28"/>
    </location>
</feature>
<organism evidence="8 9">
    <name type="scientific">Thalassotalea nanhaiensis</name>
    <dbReference type="NCBI Taxonomy" id="3065648"/>
    <lineage>
        <taxon>Bacteria</taxon>
        <taxon>Pseudomonadati</taxon>
        <taxon>Pseudomonadota</taxon>
        <taxon>Gammaproteobacteria</taxon>
        <taxon>Alteromonadales</taxon>
        <taxon>Colwelliaceae</taxon>
        <taxon>Thalassotalea</taxon>
    </lineage>
</organism>
<gene>
    <name evidence="5" type="primary">nuoN</name>
    <name evidence="8" type="ORF">RI845_05545</name>
</gene>
<comment type="subunit">
    <text evidence="5">NDH-1 is composed of 14 different subunits. Subunits NuoA, H, J, K, L, M, N constitute the membrane sector of the complex.</text>
</comment>
<feature type="transmembrane region" description="Helical" evidence="5">
    <location>
        <begin position="272"/>
        <end position="292"/>
    </location>
</feature>
<evidence type="ECO:0000259" key="7">
    <source>
        <dbReference type="Pfam" id="PF00361"/>
    </source>
</evidence>
<keyword evidence="3 5" id="KW-1133">Transmembrane helix</keyword>
<reference evidence="9" key="1">
    <citation type="submission" date="2023-09" db="EMBL/GenBank/DDBJ databases">
        <authorList>
            <person name="Li S."/>
            <person name="Li X."/>
            <person name="Zhang C."/>
            <person name="Zhao Z."/>
        </authorList>
    </citation>
    <scope>NUCLEOTIDE SEQUENCE [LARGE SCALE GENOMIC DNA]</scope>
    <source>
        <strain evidence="9">SQ345</strain>
    </source>
</reference>
<proteinExistence type="inferred from homology"/>
<keyword evidence="5" id="KW-1003">Cell membrane</keyword>
<name>A0ABY9TLK6_9GAMM</name>
<dbReference type="NCBIfam" id="TIGR01770">
    <property type="entry name" value="NDH_I_N"/>
    <property type="match status" value="1"/>
</dbReference>
<dbReference type="Proteomes" id="UP001248581">
    <property type="component" value="Chromosome"/>
</dbReference>
<protein>
    <recommendedName>
        <fullName evidence="5">NADH-quinone oxidoreductase subunit N</fullName>
        <ecNumber evidence="5">7.1.1.-</ecNumber>
    </recommendedName>
    <alternativeName>
        <fullName evidence="5">NADH dehydrogenase I subunit N</fullName>
    </alternativeName>
    <alternativeName>
        <fullName evidence="5">NDH-1 subunit N</fullName>
    </alternativeName>
</protein>
<accession>A0ABY9TLK6</accession>
<dbReference type="Pfam" id="PF00361">
    <property type="entry name" value="Proton_antipo_M"/>
    <property type="match status" value="1"/>
</dbReference>
<keyword evidence="2 5" id="KW-0812">Transmembrane</keyword>
<dbReference type="EMBL" id="CP134146">
    <property type="protein sequence ID" value="WNC69611.1"/>
    <property type="molecule type" value="Genomic_DNA"/>
</dbReference>
<feature type="transmembrane region" description="Helical" evidence="5">
    <location>
        <begin position="301"/>
        <end position="320"/>
    </location>
</feature>
<comment type="subcellular location">
    <subcellularLocation>
        <location evidence="5">Cell membrane</location>
        <topology evidence="5">Multi-pass membrane protein</topology>
    </subcellularLocation>
    <subcellularLocation>
        <location evidence="1">Endomembrane system</location>
        <topology evidence="1">Multi-pass membrane protein</topology>
    </subcellularLocation>
    <subcellularLocation>
        <location evidence="6">Membrane</location>
        <topology evidence="6">Multi-pass membrane protein</topology>
    </subcellularLocation>
</comment>
<sequence length="488" mass="53802">MSSLELLAILPQLVLSLAIVLQLLLIAVKRSTLMIQAFTAISIVLAGTAHYLIMPAINTQSTILFYLDGFSLAISVLVLFCAFIVCLVSGRYLKVSQEVHDEYYVLLLLVTLGASLLAISNHFASVFLGLELLSIALIGMVGYLRNRRQTLEASFKYLILSATASSILLFGMAMIYAYSGNLNFHHLSNSFLAVNNPQMQLLFNAGSVLFIVGLAFKLSLAPFHMWTPDVYQGAPAPVSMLLATVSKTAIFAVLIKFWFFSVQYVSPSSEQPMLNVITFVAIASMIVGNLLALQQTNIKRLLAYSSIAHMGYLLIILNVMSHQSLQLAWESGLFYLLAYCLATLLIFTFICQTSKANSEQDNDNWQHWNGLFWRSPVQAAALMCALLSLAGIPLTAGFIGKFYIISTAVDNAAWWLLASLVVGSGIGLYYYLRIIFTLFAKPDNQHLFKLNRLSHAVIVSLSITLLVFGILPDVISEEVRLFALSKFG</sequence>
<evidence type="ECO:0000256" key="5">
    <source>
        <dbReference type="HAMAP-Rule" id="MF_00445"/>
    </source>
</evidence>
<feature type="transmembrane region" description="Helical" evidence="5">
    <location>
        <begin position="332"/>
        <end position="351"/>
    </location>
</feature>
<feature type="domain" description="NADH:quinone oxidoreductase/Mrp antiporter transmembrane" evidence="7">
    <location>
        <begin position="120"/>
        <end position="426"/>
    </location>
</feature>
<keyword evidence="5" id="KW-0874">Quinone</keyword>
<keyword evidence="4 5" id="KW-0472">Membrane</keyword>
<feature type="transmembrane region" description="Helical" evidence="5">
    <location>
        <begin position="102"/>
        <end position="120"/>
    </location>
</feature>
<evidence type="ECO:0000313" key="9">
    <source>
        <dbReference type="Proteomes" id="UP001248581"/>
    </source>
</evidence>
<feature type="transmembrane region" description="Helical" evidence="5">
    <location>
        <begin position="63"/>
        <end position="90"/>
    </location>
</feature>
<dbReference type="InterPro" id="IPR001750">
    <property type="entry name" value="ND/Mrp_TM"/>
</dbReference>
<feature type="transmembrane region" description="Helical" evidence="5">
    <location>
        <begin position="35"/>
        <end position="57"/>
    </location>
</feature>
<dbReference type="InterPro" id="IPR010096">
    <property type="entry name" value="NADH-Q_OxRdtase_suN/2"/>
</dbReference>
<dbReference type="PRINTS" id="PR01434">
    <property type="entry name" value="NADHDHGNASE5"/>
</dbReference>
<dbReference type="EC" id="7.1.1.-" evidence="5"/>
<keyword evidence="5" id="KW-0813">Transport</keyword>
<evidence type="ECO:0000256" key="4">
    <source>
        <dbReference type="ARBA" id="ARBA00023136"/>
    </source>
</evidence>
<comment type="similarity">
    <text evidence="5">Belongs to the complex I subunit 2 family.</text>
</comment>
<evidence type="ECO:0000256" key="2">
    <source>
        <dbReference type="ARBA" id="ARBA00022692"/>
    </source>
</evidence>
<comment type="function">
    <text evidence="5">NDH-1 shuttles electrons from NADH, via FMN and iron-sulfur (Fe-S) centers, to quinones in the respiratory chain. The immediate electron acceptor for the enzyme in this species is believed to be ubiquinone. Couples the redox reaction to proton translocation (for every two electrons transferred, four hydrogen ions are translocated across the cytoplasmic membrane), and thus conserves the redox energy in a proton gradient.</text>
</comment>
<feature type="transmembrane region" description="Helical" evidence="5">
    <location>
        <begin position="126"/>
        <end position="145"/>
    </location>
</feature>
<evidence type="ECO:0000256" key="1">
    <source>
        <dbReference type="ARBA" id="ARBA00004127"/>
    </source>
</evidence>
<feature type="transmembrane region" description="Helical" evidence="5">
    <location>
        <begin position="453"/>
        <end position="471"/>
    </location>
</feature>
<feature type="transmembrane region" description="Helical" evidence="5">
    <location>
        <begin position="199"/>
        <end position="220"/>
    </location>
</feature>
<evidence type="ECO:0000313" key="8">
    <source>
        <dbReference type="EMBL" id="WNC69611.1"/>
    </source>
</evidence>
<feature type="transmembrane region" description="Helical" evidence="5">
    <location>
        <begin position="157"/>
        <end position="179"/>
    </location>
</feature>
<keyword evidence="5" id="KW-1278">Translocase</keyword>
<dbReference type="HAMAP" id="MF_00445">
    <property type="entry name" value="NDH1_NuoN_1"/>
    <property type="match status" value="1"/>
</dbReference>
<keyword evidence="9" id="KW-1185">Reference proteome</keyword>
<dbReference type="PANTHER" id="PTHR22773">
    <property type="entry name" value="NADH DEHYDROGENASE"/>
    <property type="match status" value="1"/>
</dbReference>
<feature type="transmembrane region" description="Helical" evidence="5">
    <location>
        <begin position="412"/>
        <end position="432"/>
    </location>
</feature>
<comment type="catalytic activity">
    <reaction evidence="5">
        <text>a quinone + NADH + 5 H(+)(in) = a quinol + NAD(+) + 4 H(+)(out)</text>
        <dbReference type="Rhea" id="RHEA:57888"/>
        <dbReference type="ChEBI" id="CHEBI:15378"/>
        <dbReference type="ChEBI" id="CHEBI:24646"/>
        <dbReference type="ChEBI" id="CHEBI:57540"/>
        <dbReference type="ChEBI" id="CHEBI:57945"/>
        <dbReference type="ChEBI" id="CHEBI:132124"/>
    </reaction>
</comment>
<keyword evidence="5" id="KW-0520">NAD</keyword>
<evidence type="ECO:0000256" key="6">
    <source>
        <dbReference type="RuleBase" id="RU000320"/>
    </source>
</evidence>
<dbReference type="RefSeq" id="WP_348388754.1">
    <property type="nucleotide sequence ID" value="NZ_CP134146.1"/>
</dbReference>
<feature type="transmembrane region" description="Helical" evidence="5">
    <location>
        <begin position="241"/>
        <end position="260"/>
    </location>
</feature>
<keyword evidence="5" id="KW-0830">Ubiquinone</keyword>
<evidence type="ECO:0000256" key="3">
    <source>
        <dbReference type="ARBA" id="ARBA00022989"/>
    </source>
</evidence>